<dbReference type="InterPro" id="IPR005828">
    <property type="entry name" value="MFS_sugar_transport-like"/>
</dbReference>
<accession>A0AAQ4EII6</accession>
<keyword evidence="4 5" id="KW-0472">Membrane</keyword>
<feature type="transmembrane region" description="Helical" evidence="5">
    <location>
        <begin position="191"/>
        <end position="210"/>
    </location>
</feature>
<comment type="subcellular location">
    <subcellularLocation>
        <location evidence="1">Membrane</location>
        <topology evidence="1">Multi-pass membrane protein</topology>
    </subcellularLocation>
</comment>
<dbReference type="GO" id="GO:0022857">
    <property type="term" value="F:transmembrane transporter activity"/>
    <property type="evidence" value="ECO:0007669"/>
    <property type="project" value="InterPro"/>
</dbReference>
<keyword evidence="2 5" id="KW-0812">Transmembrane</keyword>
<evidence type="ECO:0000256" key="4">
    <source>
        <dbReference type="ARBA" id="ARBA00023136"/>
    </source>
</evidence>
<evidence type="ECO:0000256" key="2">
    <source>
        <dbReference type="ARBA" id="ARBA00022692"/>
    </source>
</evidence>
<comment type="caution">
    <text evidence="6">The sequence shown here is derived from an EMBL/GenBank/DDBJ whole genome shotgun (WGS) entry which is preliminary data.</text>
</comment>
<dbReference type="AlphaFoldDB" id="A0AAQ4EII6"/>
<dbReference type="PANTHER" id="PTHR24064">
    <property type="entry name" value="SOLUTE CARRIER FAMILY 22 MEMBER"/>
    <property type="match status" value="1"/>
</dbReference>
<evidence type="ECO:0000313" key="7">
    <source>
        <dbReference type="Proteomes" id="UP001321473"/>
    </source>
</evidence>
<organism evidence="6 7">
    <name type="scientific">Amblyomma americanum</name>
    <name type="common">Lone star tick</name>
    <dbReference type="NCBI Taxonomy" id="6943"/>
    <lineage>
        <taxon>Eukaryota</taxon>
        <taxon>Metazoa</taxon>
        <taxon>Ecdysozoa</taxon>
        <taxon>Arthropoda</taxon>
        <taxon>Chelicerata</taxon>
        <taxon>Arachnida</taxon>
        <taxon>Acari</taxon>
        <taxon>Parasitiformes</taxon>
        <taxon>Ixodida</taxon>
        <taxon>Ixodoidea</taxon>
        <taxon>Ixodidae</taxon>
        <taxon>Amblyomminae</taxon>
        <taxon>Amblyomma</taxon>
    </lineage>
</organism>
<feature type="transmembrane region" description="Helical" evidence="5">
    <location>
        <begin position="222"/>
        <end position="242"/>
    </location>
</feature>
<evidence type="ECO:0000256" key="5">
    <source>
        <dbReference type="SAM" id="Phobius"/>
    </source>
</evidence>
<dbReference type="Gene3D" id="1.20.1250.20">
    <property type="entry name" value="MFS general substrate transporter like domains"/>
    <property type="match status" value="1"/>
</dbReference>
<dbReference type="GO" id="GO:0016020">
    <property type="term" value="C:membrane"/>
    <property type="evidence" value="ECO:0007669"/>
    <property type="project" value="UniProtKB-SubCell"/>
</dbReference>
<keyword evidence="3 5" id="KW-1133">Transmembrane helix</keyword>
<dbReference type="Pfam" id="PF00083">
    <property type="entry name" value="Sugar_tr"/>
    <property type="match status" value="1"/>
</dbReference>
<evidence type="ECO:0000313" key="6">
    <source>
        <dbReference type="EMBL" id="KAK8774606.1"/>
    </source>
</evidence>
<protein>
    <submittedName>
        <fullName evidence="6">Uncharacterized protein</fullName>
    </submittedName>
</protein>
<keyword evidence="7" id="KW-1185">Reference proteome</keyword>
<gene>
    <name evidence="6" type="ORF">V5799_010862</name>
</gene>
<dbReference type="Gene3D" id="1.10.286.90">
    <property type="entry name" value="MFS transporter, transmembrane helix TM10b"/>
    <property type="match status" value="1"/>
</dbReference>
<sequence length="352" mass="39094">MDSLKSVLVGHSSCAIGLRKWADYQRPALPLYGLRRFVRLGRYNVTPTQEGPRTVRPQHLFAIGPNMAPATVDAVLDKLSRTHAVIFVFAFMRGLPVTWNLMMPVFVAPSAVLFRCADDPEMAANWTSMPANSQLWRINSSFSTVVNDTEQCFRRAESAGDSETCTSWVYDRSVYGKTVTEEWDMVCSNRWMTSFVQSIYLAGMVVGTVAASHISDWFGRKWTIIGGLLLSAGASAMTAFSTSAAMYYASRFVMALSISGYADVIYTLIMETVSPRGGRLSSTRRCHWCRCWRSAKSPRWLMATGRFPAAKQVVAKFAKHGETPAHLVDEIIEEAKRKKAAVSARNEAGVIN</sequence>
<dbReference type="InterPro" id="IPR036259">
    <property type="entry name" value="MFS_trans_sf"/>
</dbReference>
<dbReference type="Proteomes" id="UP001321473">
    <property type="component" value="Unassembled WGS sequence"/>
</dbReference>
<reference evidence="6 7" key="1">
    <citation type="journal article" date="2023" name="Arcadia Sci">
        <title>De novo assembly of a long-read Amblyomma americanum tick genome.</title>
        <authorList>
            <person name="Chou S."/>
            <person name="Poskanzer K.E."/>
            <person name="Rollins M."/>
            <person name="Thuy-Boun P.S."/>
        </authorList>
    </citation>
    <scope>NUCLEOTIDE SEQUENCE [LARGE SCALE GENOMIC DNA]</scope>
    <source>
        <strain evidence="6">F_SG_1</strain>
        <tissue evidence="6">Salivary glands</tissue>
    </source>
</reference>
<evidence type="ECO:0000256" key="1">
    <source>
        <dbReference type="ARBA" id="ARBA00004141"/>
    </source>
</evidence>
<dbReference type="EMBL" id="JARKHS020015232">
    <property type="protein sequence ID" value="KAK8774606.1"/>
    <property type="molecule type" value="Genomic_DNA"/>
</dbReference>
<evidence type="ECO:0000256" key="3">
    <source>
        <dbReference type="ARBA" id="ARBA00022989"/>
    </source>
</evidence>
<name>A0AAQ4EII6_AMBAM</name>
<dbReference type="SUPFAM" id="SSF103473">
    <property type="entry name" value="MFS general substrate transporter"/>
    <property type="match status" value="1"/>
</dbReference>
<proteinExistence type="predicted"/>